<proteinExistence type="predicted"/>
<gene>
    <name evidence="2" type="ORF">HAX54_003644</name>
</gene>
<feature type="region of interest" description="Disordered" evidence="1">
    <location>
        <begin position="45"/>
        <end position="78"/>
    </location>
</feature>
<reference evidence="2 3" key="1">
    <citation type="journal article" date="2021" name="BMC Genomics">
        <title>Datura genome reveals duplications of psychoactive alkaloid biosynthetic genes and high mutation rate following tissue culture.</title>
        <authorList>
            <person name="Rajewski A."/>
            <person name="Carter-House D."/>
            <person name="Stajich J."/>
            <person name="Litt A."/>
        </authorList>
    </citation>
    <scope>NUCLEOTIDE SEQUENCE [LARGE SCALE GENOMIC DNA]</scope>
    <source>
        <strain evidence="2">AR-01</strain>
    </source>
</reference>
<accession>A0ABS8WUY4</accession>
<organism evidence="2 3">
    <name type="scientific">Datura stramonium</name>
    <name type="common">Jimsonweed</name>
    <name type="synonym">Common thornapple</name>
    <dbReference type="NCBI Taxonomy" id="4076"/>
    <lineage>
        <taxon>Eukaryota</taxon>
        <taxon>Viridiplantae</taxon>
        <taxon>Streptophyta</taxon>
        <taxon>Embryophyta</taxon>
        <taxon>Tracheophyta</taxon>
        <taxon>Spermatophyta</taxon>
        <taxon>Magnoliopsida</taxon>
        <taxon>eudicotyledons</taxon>
        <taxon>Gunneridae</taxon>
        <taxon>Pentapetalae</taxon>
        <taxon>asterids</taxon>
        <taxon>lamiids</taxon>
        <taxon>Solanales</taxon>
        <taxon>Solanaceae</taxon>
        <taxon>Solanoideae</taxon>
        <taxon>Datureae</taxon>
        <taxon>Datura</taxon>
    </lineage>
</organism>
<comment type="caution">
    <text evidence="2">The sequence shown here is derived from an EMBL/GenBank/DDBJ whole genome shotgun (WGS) entry which is preliminary data.</text>
</comment>
<evidence type="ECO:0000256" key="1">
    <source>
        <dbReference type="SAM" id="MobiDB-lite"/>
    </source>
</evidence>
<evidence type="ECO:0000313" key="2">
    <source>
        <dbReference type="EMBL" id="MCE3215820.1"/>
    </source>
</evidence>
<feature type="region of interest" description="Disordered" evidence="1">
    <location>
        <begin position="1"/>
        <end position="32"/>
    </location>
</feature>
<feature type="compositionally biased region" description="Low complexity" evidence="1">
    <location>
        <begin position="7"/>
        <end position="20"/>
    </location>
</feature>
<dbReference type="Proteomes" id="UP000823775">
    <property type="component" value="Unassembled WGS sequence"/>
</dbReference>
<name>A0ABS8WUY4_DATST</name>
<evidence type="ECO:0000313" key="3">
    <source>
        <dbReference type="Proteomes" id="UP000823775"/>
    </source>
</evidence>
<sequence length="78" mass="8604">MRALYHPRSSPKPSSSATPPYDLLNPTTDDDSLNSTAFIFIEKNNHNESNSKAKSADHLPPTLWDVPPPTSNILSEQT</sequence>
<keyword evidence="3" id="KW-1185">Reference proteome</keyword>
<feature type="non-terminal residue" evidence="2">
    <location>
        <position position="78"/>
    </location>
</feature>
<feature type="compositionally biased region" description="Basic and acidic residues" evidence="1">
    <location>
        <begin position="45"/>
        <end position="57"/>
    </location>
</feature>
<protein>
    <submittedName>
        <fullName evidence="2">Uncharacterized protein</fullName>
    </submittedName>
</protein>
<dbReference type="EMBL" id="JACEIK010011661">
    <property type="protein sequence ID" value="MCE3215820.1"/>
    <property type="molecule type" value="Genomic_DNA"/>
</dbReference>